<organism evidence="2 3">
    <name type="scientific">Steinernema carpocapsae</name>
    <name type="common">Entomopathogenic nematode</name>
    <dbReference type="NCBI Taxonomy" id="34508"/>
    <lineage>
        <taxon>Eukaryota</taxon>
        <taxon>Metazoa</taxon>
        <taxon>Ecdysozoa</taxon>
        <taxon>Nematoda</taxon>
        <taxon>Chromadorea</taxon>
        <taxon>Rhabditida</taxon>
        <taxon>Tylenchina</taxon>
        <taxon>Panagrolaimomorpha</taxon>
        <taxon>Strongyloidoidea</taxon>
        <taxon>Steinernematidae</taxon>
        <taxon>Steinernema</taxon>
    </lineage>
</organism>
<proteinExistence type="predicted"/>
<feature type="signal peptide" evidence="1">
    <location>
        <begin position="1"/>
        <end position="16"/>
    </location>
</feature>
<protein>
    <submittedName>
        <fullName evidence="2">Uncharacterized protein</fullName>
    </submittedName>
</protein>
<keyword evidence="3" id="KW-1185">Reference proteome</keyword>
<dbReference type="Proteomes" id="UP000298663">
    <property type="component" value="Unassembled WGS sequence"/>
</dbReference>
<reference evidence="2 3" key="2">
    <citation type="journal article" date="2019" name="G3 (Bethesda)">
        <title>Hybrid Assembly of the Genome of the Entomopathogenic Nematode Steinernema carpocapsae Identifies the X-Chromosome.</title>
        <authorList>
            <person name="Serra L."/>
            <person name="Macchietto M."/>
            <person name="Macias-Munoz A."/>
            <person name="McGill C.J."/>
            <person name="Rodriguez I.M."/>
            <person name="Rodriguez B."/>
            <person name="Murad R."/>
            <person name="Mortazavi A."/>
        </authorList>
    </citation>
    <scope>NUCLEOTIDE SEQUENCE [LARGE SCALE GENOMIC DNA]</scope>
    <source>
        <strain evidence="2 3">ALL</strain>
    </source>
</reference>
<reference evidence="2 3" key="1">
    <citation type="journal article" date="2015" name="Genome Biol.">
        <title>Comparative genomics of Steinernema reveals deeply conserved gene regulatory networks.</title>
        <authorList>
            <person name="Dillman A.R."/>
            <person name="Macchietto M."/>
            <person name="Porter C.F."/>
            <person name="Rogers A."/>
            <person name="Williams B."/>
            <person name="Antoshechkin I."/>
            <person name="Lee M.M."/>
            <person name="Goodwin Z."/>
            <person name="Lu X."/>
            <person name="Lewis E.E."/>
            <person name="Goodrich-Blair H."/>
            <person name="Stock S.P."/>
            <person name="Adams B.J."/>
            <person name="Sternberg P.W."/>
            <person name="Mortazavi A."/>
        </authorList>
    </citation>
    <scope>NUCLEOTIDE SEQUENCE [LARGE SCALE GENOMIC DNA]</scope>
    <source>
        <strain evidence="2 3">ALL</strain>
    </source>
</reference>
<evidence type="ECO:0000256" key="1">
    <source>
        <dbReference type="SAM" id="SignalP"/>
    </source>
</evidence>
<sequence length="175" mass="20152">MWKSVVLVLCVSLVQAAKESKEPSMNDTLLEKKTSFNLPNSNFKFLEVKFYNPCNLAQPLCLCYNSTNAKFTPQMIHPRICGGRHGYLCTAVFDTKPMVLADYMGTMNWNNKEDKEVVVPLEGGLTSILNVPFYVPRFAFDSKKQLWNFDIWKGEGCEKGSIKYRFVKTRMLRRD</sequence>
<dbReference type="AlphaFoldDB" id="A0A4U5M8U0"/>
<comment type="caution">
    <text evidence="2">The sequence shown here is derived from an EMBL/GenBank/DDBJ whole genome shotgun (WGS) entry which is preliminary data.</text>
</comment>
<evidence type="ECO:0000313" key="2">
    <source>
        <dbReference type="EMBL" id="TKR65368.1"/>
    </source>
</evidence>
<gene>
    <name evidence="2" type="ORF">L596_025780</name>
</gene>
<dbReference type="OrthoDB" id="10462306at2759"/>
<accession>A0A4U5M8U0</accession>
<name>A0A4U5M8U0_STECR</name>
<dbReference type="EMBL" id="AZBU02000009">
    <property type="protein sequence ID" value="TKR65368.1"/>
    <property type="molecule type" value="Genomic_DNA"/>
</dbReference>
<evidence type="ECO:0000313" key="3">
    <source>
        <dbReference type="Proteomes" id="UP000298663"/>
    </source>
</evidence>
<feature type="chain" id="PRO_5020747549" evidence="1">
    <location>
        <begin position="17"/>
        <end position="175"/>
    </location>
</feature>
<keyword evidence="1" id="KW-0732">Signal</keyword>